<dbReference type="InterPro" id="IPR027417">
    <property type="entry name" value="P-loop_NTPase"/>
</dbReference>
<dbReference type="AlphaFoldDB" id="K6YF27"/>
<dbReference type="STRING" id="1129793.GPLA_0400"/>
<dbReference type="FunFam" id="3.40.50.300:FF:000134">
    <property type="entry name" value="Iron-enterobactin ABC transporter ATP-binding protein"/>
    <property type="match status" value="1"/>
</dbReference>
<dbReference type="Gene3D" id="3.40.50.300">
    <property type="entry name" value="P-loop containing nucleotide triphosphate hydrolases"/>
    <property type="match status" value="1"/>
</dbReference>
<sequence>MNHHDSTDAVLNPTNLQAQQLSYAVSGKTILSDINFCLERGQVLGVLGPNGAGKTSLLKMLSGQTASHGQVSWRGKALNAYSPLERARQIAVVNQLNENVFALNLQQIVRMGWLPHKTLLSRETKQDHQHLATSIAKVGLSDKTEQTFSSLSGGEQQRGLIARALVQKAALIVLDEPVNHLDIYYQHQILKLLRTLAHQQQITVVMSLHDINLAASYCDHLCILDNGKMAAQGSVENVLQASMLEHVFKIPCQIRRDDVTHNLRVDFYPPNELEARRQPEIVQFPQPNTSDRRDYS</sequence>
<keyword evidence="2" id="KW-0813">Transport</keyword>
<gene>
    <name evidence="6" type="primary">hmuV</name>
    <name evidence="6" type="ORF">GPLA_0400</name>
</gene>
<dbReference type="PROSITE" id="PS50893">
    <property type="entry name" value="ABC_TRANSPORTER_2"/>
    <property type="match status" value="1"/>
</dbReference>
<accession>K6YF27</accession>
<dbReference type="CDD" id="cd03214">
    <property type="entry name" value="ABC_Iron-Siderophores_B12_Hemin"/>
    <property type="match status" value="1"/>
</dbReference>
<name>K6YF27_9ALTE</name>
<dbReference type="InterPro" id="IPR003439">
    <property type="entry name" value="ABC_transporter-like_ATP-bd"/>
</dbReference>
<organism evidence="6 7">
    <name type="scientific">Paraglaciecola polaris LMG 21857</name>
    <dbReference type="NCBI Taxonomy" id="1129793"/>
    <lineage>
        <taxon>Bacteria</taxon>
        <taxon>Pseudomonadati</taxon>
        <taxon>Pseudomonadota</taxon>
        <taxon>Gammaproteobacteria</taxon>
        <taxon>Alteromonadales</taxon>
        <taxon>Alteromonadaceae</taxon>
        <taxon>Paraglaciecola</taxon>
    </lineage>
</organism>
<comment type="caution">
    <text evidence="6">The sequence shown here is derived from an EMBL/GenBank/DDBJ whole genome shotgun (WGS) entry which is preliminary data.</text>
</comment>
<keyword evidence="3" id="KW-0547">Nucleotide-binding</keyword>
<dbReference type="SMART" id="SM00382">
    <property type="entry name" value="AAA"/>
    <property type="match status" value="1"/>
</dbReference>
<protein>
    <submittedName>
        <fullName evidence="6">Hemin import ATP-binding protein HmuV</fullName>
    </submittedName>
</protein>
<dbReference type="GO" id="GO:0016887">
    <property type="term" value="F:ATP hydrolysis activity"/>
    <property type="evidence" value="ECO:0007669"/>
    <property type="project" value="InterPro"/>
</dbReference>
<feature type="domain" description="ABC transporter" evidence="5">
    <location>
        <begin position="16"/>
        <end position="251"/>
    </location>
</feature>
<dbReference type="PANTHER" id="PTHR42794:SF2">
    <property type="entry name" value="ABC TRANSPORTER ATP-BINDING PROTEIN"/>
    <property type="match status" value="1"/>
</dbReference>
<dbReference type="Pfam" id="PF00005">
    <property type="entry name" value="ABC_tran"/>
    <property type="match status" value="1"/>
</dbReference>
<evidence type="ECO:0000259" key="5">
    <source>
        <dbReference type="PROSITE" id="PS50893"/>
    </source>
</evidence>
<comment type="similarity">
    <text evidence="1">Belongs to the ABC transporter superfamily.</text>
</comment>
<dbReference type="Proteomes" id="UP000006322">
    <property type="component" value="Unassembled WGS sequence"/>
</dbReference>
<evidence type="ECO:0000256" key="2">
    <source>
        <dbReference type="ARBA" id="ARBA00022448"/>
    </source>
</evidence>
<evidence type="ECO:0000256" key="3">
    <source>
        <dbReference type="ARBA" id="ARBA00022741"/>
    </source>
</evidence>
<keyword evidence="4 6" id="KW-0067">ATP-binding</keyword>
<dbReference type="InterPro" id="IPR003593">
    <property type="entry name" value="AAA+_ATPase"/>
</dbReference>
<keyword evidence="7" id="KW-1185">Reference proteome</keyword>
<dbReference type="SUPFAM" id="SSF52540">
    <property type="entry name" value="P-loop containing nucleoside triphosphate hydrolases"/>
    <property type="match status" value="1"/>
</dbReference>
<dbReference type="GO" id="GO:0005524">
    <property type="term" value="F:ATP binding"/>
    <property type="evidence" value="ECO:0007669"/>
    <property type="project" value="UniProtKB-KW"/>
</dbReference>
<evidence type="ECO:0000313" key="7">
    <source>
        <dbReference type="Proteomes" id="UP000006322"/>
    </source>
</evidence>
<dbReference type="EMBL" id="BAER01000015">
    <property type="protein sequence ID" value="GAC31319.1"/>
    <property type="molecule type" value="Genomic_DNA"/>
</dbReference>
<evidence type="ECO:0000256" key="4">
    <source>
        <dbReference type="ARBA" id="ARBA00022840"/>
    </source>
</evidence>
<dbReference type="PANTHER" id="PTHR42794">
    <property type="entry name" value="HEMIN IMPORT ATP-BINDING PROTEIN HMUV"/>
    <property type="match status" value="1"/>
</dbReference>
<reference evidence="7" key="1">
    <citation type="journal article" date="2014" name="Environ. Microbiol.">
        <title>Comparative genomics of the marine bacterial genus Glaciecola reveals the high degree of genomic diversity and genomic characteristic for cold adaptation.</title>
        <authorList>
            <person name="Qin Q.L."/>
            <person name="Xie B.B."/>
            <person name="Yu Y."/>
            <person name="Shu Y.L."/>
            <person name="Rong J.C."/>
            <person name="Zhang Y.J."/>
            <person name="Zhao D.L."/>
            <person name="Chen X.L."/>
            <person name="Zhang X.Y."/>
            <person name="Chen B."/>
            <person name="Zhou B.C."/>
            <person name="Zhang Y.Z."/>
        </authorList>
    </citation>
    <scope>NUCLEOTIDE SEQUENCE [LARGE SCALE GENOMIC DNA]</scope>
    <source>
        <strain evidence="7">LMG 21857</strain>
    </source>
</reference>
<proteinExistence type="inferred from homology"/>
<evidence type="ECO:0000256" key="1">
    <source>
        <dbReference type="ARBA" id="ARBA00005417"/>
    </source>
</evidence>
<evidence type="ECO:0000313" key="6">
    <source>
        <dbReference type="EMBL" id="GAC31319.1"/>
    </source>
</evidence>